<keyword evidence="1" id="KW-1133">Transmembrane helix</keyword>
<evidence type="ECO:0000313" key="2">
    <source>
        <dbReference type="EMBL" id="KAE9411121.1"/>
    </source>
</evidence>
<feature type="transmembrane region" description="Helical" evidence="1">
    <location>
        <begin position="56"/>
        <end position="79"/>
    </location>
</feature>
<organism evidence="2 3">
    <name type="scientific">Gymnopus androsaceus JB14</name>
    <dbReference type="NCBI Taxonomy" id="1447944"/>
    <lineage>
        <taxon>Eukaryota</taxon>
        <taxon>Fungi</taxon>
        <taxon>Dikarya</taxon>
        <taxon>Basidiomycota</taxon>
        <taxon>Agaricomycotina</taxon>
        <taxon>Agaricomycetes</taxon>
        <taxon>Agaricomycetidae</taxon>
        <taxon>Agaricales</taxon>
        <taxon>Marasmiineae</taxon>
        <taxon>Omphalotaceae</taxon>
        <taxon>Gymnopus</taxon>
    </lineage>
</organism>
<proteinExistence type="predicted"/>
<evidence type="ECO:0000313" key="3">
    <source>
        <dbReference type="Proteomes" id="UP000799118"/>
    </source>
</evidence>
<dbReference type="EMBL" id="ML769384">
    <property type="protein sequence ID" value="KAE9411121.1"/>
    <property type="molecule type" value="Genomic_DNA"/>
</dbReference>
<name>A0A6A4IKH3_9AGAR</name>
<dbReference type="AlphaFoldDB" id="A0A6A4IKH3"/>
<dbReference type="Proteomes" id="UP000799118">
    <property type="component" value="Unassembled WGS sequence"/>
</dbReference>
<feature type="transmembrane region" description="Helical" evidence="1">
    <location>
        <begin position="91"/>
        <end position="112"/>
    </location>
</feature>
<keyword evidence="3" id="KW-1185">Reference proteome</keyword>
<protein>
    <submittedName>
        <fullName evidence="2">Uncharacterized protein</fullName>
    </submittedName>
</protein>
<keyword evidence="1" id="KW-0472">Membrane</keyword>
<sequence>MSSLLVQQIAEGFNALGNIVNPLFPYPWFNTLHAARISVAFQSNTRRLGTHTAHGWKSYIGGFCLMSWGGMLFSHFLLNLPPPVLYAPQPWINYISVHLLLTFVFSLAPSVITDSAFLTSLDLVLFPIDAMLRTNAVVGTLSHLAPESPSYASISPALINSPLFHFILGCTASAGGGVTAATLGVWNPNWGSGGFTPAFLRKGPPSLPKSILSTLDVWGGGLVG</sequence>
<gene>
    <name evidence="2" type="ORF">BT96DRAFT_249435</name>
</gene>
<evidence type="ECO:0000256" key="1">
    <source>
        <dbReference type="SAM" id="Phobius"/>
    </source>
</evidence>
<accession>A0A6A4IKH3</accession>
<keyword evidence="1" id="KW-0812">Transmembrane</keyword>
<reference evidence="2" key="1">
    <citation type="journal article" date="2019" name="Environ. Microbiol.">
        <title>Fungal ecological strategies reflected in gene transcription - a case study of two litter decomposers.</title>
        <authorList>
            <person name="Barbi F."/>
            <person name="Kohler A."/>
            <person name="Barry K."/>
            <person name="Baskaran P."/>
            <person name="Daum C."/>
            <person name="Fauchery L."/>
            <person name="Ihrmark K."/>
            <person name="Kuo A."/>
            <person name="LaButti K."/>
            <person name="Lipzen A."/>
            <person name="Morin E."/>
            <person name="Grigoriev I.V."/>
            <person name="Henrissat B."/>
            <person name="Lindahl B."/>
            <person name="Martin F."/>
        </authorList>
    </citation>
    <scope>NUCLEOTIDE SEQUENCE</scope>
    <source>
        <strain evidence="2">JB14</strain>
    </source>
</reference>
<dbReference type="OrthoDB" id="2520628at2759"/>